<comment type="function">
    <text evidence="13">CRISPR (clustered regularly interspaced short palindromic repeat) is an adaptive immune system that provides protection against mobile genetic elements (viruses, transposable elements and conjugative plasmids). CRISPR clusters contain spacers, sequences complementary to antecedent mobile elements, and target invading nucleic acids. CRISPR clusters are transcribed and processed into CRISPR RNA (crRNA). In type II CRISPR systems correct processing of pre-crRNA requires a trans-encoded small RNA (tracrRNA), endogenous ribonuclease 3 (rnc) and this protein. The tracrRNA serves as a guide for ribonuclease 3-aided processing of pre-crRNA. Subsequently Cas9/crRNA/tracrRNA endonucleolytically cleaves linear or circular dsDNA target complementary to the spacer; Cas9 is inactive in the absence of the 2 guide RNAs (gRNA). Cas9 recognizes the protospacer adjacent motif (PAM) in the CRISPR repeat sequences to help distinguish self versus nonself, as targets within the bacterial CRISPR locus do not have PAMs. PAM recognition is also required for catalytic activity.</text>
</comment>
<feature type="binding site" evidence="13">
    <location>
        <position position="772"/>
    </location>
    <ligand>
        <name>Mg(2+)</name>
        <dbReference type="ChEBI" id="CHEBI:18420"/>
        <label>1</label>
    </ligand>
</feature>
<comment type="similarity">
    <text evidence="13">Belongs to the CRISPR-associated Cas9 family.</text>
</comment>
<keyword evidence="5 13" id="KW-0255">Endonuclease</keyword>
<keyword evidence="8 13" id="KW-0694">RNA-binding</keyword>
<dbReference type="Pfam" id="PF22702">
    <property type="entry name" value="Cas9_RuvC"/>
    <property type="match status" value="1"/>
</dbReference>
<dbReference type="GO" id="GO:0043571">
    <property type="term" value="P:maintenance of CRISPR repeat elements"/>
    <property type="evidence" value="ECO:0007669"/>
    <property type="project" value="UniProtKB-UniRule"/>
</dbReference>
<dbReference type="InterPro" id="IPR032237">
    <property type="entry name" value="Cas9_PI"/>
</dbReference>
<dbReference type="InterPro" id="IPR032240">
    <property type="entry name" value="Cas9_REC"/>
</dbReference>
<evidence type="ECO:0000256" key="3">
    <source>
        <dbReference type="ARBA" id="ARBA00022722"/>
    </source>
</evidence>
<keyword evidence="6 13" id="KW-0378">Hydrolase</keyword>
<dbReference type="Proteomes" id="UP000321830">
    <property type="component" value="Unassembled WGS sequence"/>
</dbReference>
<evidence type="ECO:0000256" key="4">
    <source>
        <dbReference type="ARBA" id="ARBA00022723"/>
    </source>
</evidence>
<dbReference type="GO" id="GO:0051607">
    <property type="term" value="P:defense response to virus"/>
    <property type="evidence" value="ECO:0007669"/>
    <property type="project" value="UniProtKB-UniRule"/>
</dbReference>
<feature type="binding site" evidence="13">
    <location>
        <position position="768"/>
    </location>
    <ligand>
        <name>Mg(2+)</name>
        <dbReference type="ChEBI" id="CHEBI:18420"/>
        <label>1</label>
    </ligand>
</feature>
<dbReference type="Gene3D" id="1.10.30.50">
    <property type="match status" value="1"/>
</dbReference>
<dbReference type="EMBL" id="BJWF01000031">
    <property type="protein sequence ID" value="GEL92715.1"/>
    <property type="molecule type" value="Genomic_DNA"/>
</dbReference>
<dbReference type="GO" id="GO:0046872">
    <property type="term" value="F:metal ion binding"/>
    <property type="evidence" value="ECO:0007669"/>
    <property type="project" value="UniProtKB-UniRule"/>
</dbReference>
<dbReference type="GO" id="GO:0016787">
    <property type="term" value="F:hydrolase activity"/>
    <property type="evidence" value="ECO:0007669"/>
    <property type="project" value="UniProtKB-KW"/>
</dbReference>
<feature type="binding site" evidence="13">
    <location>
        <position position="772"/>
    </location>
    <ligand>
        <name>Mg(2+)</name>
        <dbReference type="ChEBI" id="CHEBI:18420"/>
        <label>2</label>
    </ligand>
</feature>
<keyword evidence="7 13" id="KW-0460">Magnesium</keyword>
<evidence type="ECO:0000313" key="15">
    <source>
        <dbReference type="EMBL" id="GEL92715.1"/>
    </source>
</evidence>
<keyword evidence="11" id="KW-0464">Manganese</keyword>
<keyword evidence="9 13" id="KW-0051">Antiviral defense</keyword>
<dbReference type="Pfam" id="PF16595">
    <property type="entry name" value="Cas9_PI"/>
    <property type="match status" value="1"/>
</dbReference>
<protein>
    <recommendedName>
        <fullName evidence="13">CRISPR-associated endonuclease Cas9</fullName>
        <ecNumber evidence="13">3.1.-.-</ecNumber>
    </recommendedName>
</protein>
<comment type="caution">
    <text evidence="15">The sequence shown here is derived from an EMBL/GenBank/DDBJ whole genome shotgun (WGS) entry which is preliminary data.</text>
</comment>
<comment type="similarity">
    <text evidence="2">Belongs to the CRISPR-associated protein Cas9 family. Subtype II-A subfamily.</text>
</comment>
<organism evidence="15 16">
    <name type="scientific">Enterococcus villorum</name>
    <dbReference type="NCBI Taxonomy" id="112904"/>
    <lineage>
        <taxon>Bacteria</taxon>
        <taxon>Bacillati</taxon>
        <taxon>Bacillota</taxon>
        <taxon>Bacilli</taxon>
        <taxon>Lactobacillales</taxon>
        <taxon>Enterococcaceae</taxon>
        <taxon>Enterococcus</taxon>
    </lineage>
</organism>
<evidence type="ECO:0000313" key="16">
    <source>
        <dbReference type="Proteomes" id="UP000321830"/>
    </source>
</evidence>
<evidence type="ECO:0000256" key="10">
    <source>
        <dbReference type="ARBA" id="ARBA00023125"/>
    </source>
</evidence>
<dbReference type="RefSeq" id="WP_010750235.1">
    <property type="nucleotide sequence ID" value="NZ_BJWF01000031.1"/>
</dbReference>
<dbReference type="NCBIfam" id="TIGR01865">
    <property type="entry name" value="cas_Csn1"/>
    <property type="match status" value="1"/>
</dbReference>
<dbReference type="InterPro" id="IPR036397">
    <property type="entry name" value="RNaseH_sf"/>
</dbReference>
<evidence type="ECO:0000256" key="2">
    <source>
        <dbReference type="ARBA" id="ARBA00005244"/>
    </source>
</evidence>
<feature type="binding site" evidence="13">
    <location>
        <position position="10"/>
    </location>
    <ligand>
        <name>Mg(2+)</name>
        <dbReference type="ChEBI" id="CHEBI:18420"/>
        <label>2</label>
    </ligand>
</feature>
<keyword evidence="10 13" id="KW-0238">DNA-binding</keyword>
<dbReference type="EC" id="3.1.-.-" evidence="13"/>
<dbReference type="InterPro" id="IPR003615">
    <property type="entry name" value="HNH_nuc"/>
</dbReference>
<evidence type="ECO:0000256" key="7">
    <source>
        <dbReference type="ARBA" id="ARBA00022842"/>
    </source>
</evidence>
<keyword evidence="4 13" id="KW-0479">Metal-binding</keyword>
<evidence type="ECO:0000256" key="8">
    <source>
        <dbReference type="ARBA" id="ARBA00022884"/>
    </source>
</evidence>
<accession>A0A511J3Z5</accession>
<dbReference type="InterPro" id="IPR028629">
    <property type="entry name" value="Cas9"/>
</dbReference>
<feature type="active site" description="For RuvC-like nuclease domain" evidence="13">
    <location>
        <position position="10"/>
    </location>
</feature>
<comment type="cofactor">
    <cofactor evidence="1 13">
        <name>Mg(2+)</name>
        <dbReference type="ChEBI" id="CHEBI:18420"/>
    </cofactor>
</comment>
<feature type="binding site" evidence="13">
    <location>
        <position position="10"/>
    </location>
    <ligand>
        <name>Mg(2+)</name>
        <dbReference type="ChEBI" id="CHEBI:18420"/>
        <label>1</label>
    </ligand>
</feature>
<keyword evidence="3 13" id="KW-0540">Nuclease</keyword>
<feature type="domain" description="HNH Cas9-type" evidence="14">
    <location>
        <begin position="768"/>
        <end position="924"/>
    </location>
</feature>
<evidence type="ECO:0000256" key="1">
    <source>
        <dbReference type="ARBA" id="ARBA00001946"/>
    </source>
</evidence>
<comment type="domain">
    <text evidence="13">Has 2 endonuclease domains. The discontinuous RuvC-like domain cleaves the target DNA noncomplementary to crRNA while the HNH nuclease domain cleaves the target DNA complementary to crRNA.</text>
</comment>
<name>A0A511J3Z5_9ENTE</name>
<dbReference type="Pfam" id="PF16592">
    <property type="entry name" value="Cas9_REC"/>
    <property type="match status" value="1"/>
</dbReference>
<evidence type="ECO:0000259" key="14">
    <source>
        <dbReference type="PROSITE" id="PS51749"/>
    </source>
</evidence>
<evidence type="ECO:0000256" key="9">
    <source>
        <dbReference type="ARBA" id="ARBA00023118"/>
    </source>
</evidence>
<gene>
    <name evidence="13 15" type="primary">cas9</name>
    <name evidence="15" type="ORF">EVI01_20520</name>
</gene>
<dbReference type="HAMAP" id="MF_01480">
    <property type="entry name" value="Cas9"/>
    <property type="match status" value="1"/>
</dbReference>
<evidence type="ECO:0000256" key="11">
    <source>
        <dbReference type="ARBA" id="ARBA00023211"/>
    </source>
</evidence>
<evidence type="ECO:0000256" key="5">
    <source>
        <dbReference type="ARBA" id="ARBA00022759"/>
    </source>
</evidence>
<reference evidence="15 16" key="1">
    <citation type="submission" date="2019-07" db="EMBL/GenBank/DDBJ databases">
        <title>Whole genome shotgun sequence of Enterococcus villorum NBRC 100699.</title>
        <authorList>
            <person name="Hosoyama A."/>
            <person name="Uohara A."/>
            <person name="Ohji S."/>
            <person name="Ichikawa N."/>
        </authorList>
    </citation>
    <scope>NUCLEOTIDE SEQUENCE [LARGE SCALE GENOMIC DNA]</scope>
    <source>
        <strain evidence="15 16">NBRC 100699</strain>
    </source>
</reference>
<dbReference type="GO" id="GO:0003677">
    <property type="term" value="F:DNA binding"/>
    <property type="evidence" value="ECO:0007669"/>
    <property type="project" value="UniProtKB-UniRule"/>
</dbReference>
<dbReference type="Pfam" id="PF13395">
    <property type="entry name" value="HNH_4"/>
    <property type="match status" value="1"/>
</dbReference>
<dbReference type="GO" id="GO:0004519">
    <property type="term" value="F:endonuclease activity"/>
    <property type="evidence" value="ECO:0007669"/>
    <property type="project" value="UniProtKB-UniRule"/>
</dbReference>
<dbReference type="GO" id="GO:0003723">
    <property type="term" value="F:RNA binding"/>
    <property type="evidence" value="ECO:0007669"/>
    <property type="project" value="UniProtKB-UniRule"/>
</dbReference>
<proteinExistence type="inferred from homology"/>
<sequence length="1339" mass="157887">MNKAYTLGLDIGTNSVGWAVVTDDYRLMAKKMPVHSKMEKKKIKKNFWGARLFDEGQTAEERRNKRATRRRLRRRKYRILELQKIFSEEILKKDSHFFARLDESFLIPEDKQYARFPIFPTLLEEKAYYQNYPTIYHLRQKLADSTEKADIRLVYLALAHMIKYRGHFLFEGELDTENTSVEETFKEFIDIYNEQFEEGIIFYKDIPLILTDKLSKSKKVEKILQYYPKEKTTGCLAQFLKLIVGNQGNFKQAFHLDEEVKIQISKETYEEDLEKLLRKSNEEMIDVFLQVKKVYDAILLSDILSTKMKDTKAKLSAGMIERYQNHKKDLEELKQFVRAHLHEKVTVFFKDSSKDGYAGYIDGKTTQADFYKFLKKELTGVPGSEPMLAKIDQENFLLKQRTPTNGVIPHQVHLTEFKAIIDQQKQYYPFLEKSKEKMIQLLTFRIPYYVGPLAQDKETSSFAWLERKTTEKIKPWNAKDVIDYGASATKFIQRMINYDTYLPTEKVLPKYSMLYQKYTIFNELTKVAYKDDRGIKHQFSSEEKLRIFQELFKKQRRVTKKKLQHFLSANYNIEDAEILGVDKVFNSSYATYHDFLELAKPYTEKIIELLEQPEMEEMFEDIVKIITIFEDREMVRTQLKKYQRILGEEIFKKLVKKKYTGWGRLSKRLINGIRDQKTNKTILDYLINDDDFPYNRNRNFMQLINDDHLSFKEEIAKELTLSDKQSLLEVVEAIPGSPAIKKGIWQTLKIVEELIAIIGYKPKNIVIEMARENQTTTGGKNRSKPRLKSLEEALKNFDSQLLKERPVDNQSLQKDRLYLYYLQNGKDMYTGESLDIDRLSEYDIDHIIPRSFIVDHSLDNKVLVSSKENRLKKDDVPDSKVVKRMKAYWEKLLRANLISERKFSYLTKLELTDDDKARFIQRQLVETRQITKHVAAILHQYFNQTQELEKEKDIRIITLKSSLVSQFRQVFGIHKVREINHHHHAHDAYLNAVVALALLKKYPRLAPEFVYGSFAKFHLVKENKATAKKEFYSNILKFFEKEEQFCDENGEIFWDKRKHIQQIKKVISSHQVNIVKKVEVQTGSFYKETVNTKEKPDKLIKRKNNWDVTKYGGFGSPVVAYAVVFTYEKGKNHKKAKAIEGITIMEQALFEKDPISFLIEKGYSNVNQFIKLPKYTLFELANGQRRMLASHQELQKANSFILPEKLVTLLYHANHYDEIAYKDSYDYVNEHFSNFQDILDKVIIFAEKYTSAPQKLNQIIATYEKNQEADRKIMAHSFVNLMQFNALGAPADFKFFDTTITRKRYTSLTEIWQSTIIYQSVTGLYETRRRMADLWDGVQ</sequence>
<dbReference type="Gene3D" id="3.30.420.10">
    <property type="entry name" value="Ribonuclease H-like superfamily/Ribonuclease H"/>
    <property type="match status" value="1"/>
</dbReference>
<evidence type="ECO:0000256" key="12">
    <source>
        <dbReference type="ARBA" id="ARBA00046380"/>
    </source>
</evidence>
<evidence type="ECO:0000256" key="6">
    <source>
        <dbReference type="ARBA" id="ARBA00022801"/>
    </source>
</evidence>
<feature type="active site" description="Proton acceptor for HNH nuclease domain" evidence="13">
    <location>
        <position position="846"/>
    </location>
</feature>
<evidence type="ECO:0000256" key="13">
    <source>
        <dbReference type="HAMAP-Rule" id="MF_01480"/>
    </source>
</evidence>
<dbReference type="InterPro" id="IPR055228">
    <property type="entry name" value="Cas9_RuvC"/>
</dbReference>
<dbReference type="PROSITE" id="PS51749">
    <property type="entry name" value="HNH_CAS9"/>
    <property type="match status" value="1"/>
</dbReference>
<dbReference type="InterPro" id="IPR033114">
    <property type="entry name" value="HNH_CAS9"/>
</dbReference>
<feature type="binding site" evidence="13">
    <location>
        <position position="984"/>
    </location>
    <ligand>
        <name>Mg(2+)</name>
        <dbReference type="ChEBI" id="CHEBI:18420"/>
        <label>2</label>
    </ligand>
</feature>
<comment type="subunit">
    <text evidence="12 13">Monomer. Binds crRNA and tracrRNA.</text>
</comment>